<dbReference type="AlphaFoldDB" id="A0A655TJX4"/>
<accession>A0A655TJX4</accession>
<evidence type="ECO:0000313" key="2">
    <source>
        <dbReference type="Proteomes" id="UP000041770"/>
    </source>
</evidence>
<name>A0A655TJX4_VIBCL</name>
<protein>
    <submittedName>
        <fullName evidence="1">Uncharacterized protein</fullName>
    </submittedName>
</protein>
<dbReference type="EMBL" id="CWQY01000006">
    <property type="protein sequence ID" value="CSC42146.1"/>
    <property type="molecule type" value="Genomic_DNA"/>
</dbReference>
<sequence>MTRLIVSAPLTTVMRSGAPVPKVYWPGAITPTVLSPSCWLKPSDFTLPSKYTFSLIIFSSCLSSITTVV</sequence>
<organism evidence="1 2">
    <name type="scientific">Vibrio cholerae</name>
    <dbReference type="NCBI Taxonomy" id="666"/>
    <lineage>
        <taxon>Bacteria</taxon>
        <taxon>Pseudomonadati</taxon>
        <taxon>Pseudomonadota</taxon>
        <taxon>Gammaproteobacteria</taxon>
        <taxon>Vibrionales</taxon>
        <taxon>Vibrionaceae</taxon>
        <taxon>Vibrio</taxon>
    </lineage>
</organism>
<evidence type="ECO:0000313" key="1">
    <source>
        <dbReference type="EMBL" id="CSC42146.1"/>
    </source>
</evidence>
<reference evidence="1 2" key="1">
    <citation type="submission" date="2015-07" db="EMBL/GenBank/DDBJ databases">
        <authorList>
            <consortium name="Pathogen Informatics"/>
        </authorList>
    </citation>
    <scope>NUCLEOTIDE SEQUENCE [LARGE SCALE GENOMIC DNA]</scope>
    <source>
        <strain evidence="1 2">A316</strain>
    </source>
</reference>
<proteinExistence type="predicted"/>
<dbReference type="Proteomes" id="UP000041770">
    <property type="component" value="Unassembled WGS sequence"/>
</dbReference>
<gene>
    <name evidence="1" type="ORF">ERS013200_01391</name>
</gene>